<keyword evidence="3" id="KW-1185">Reference proteome</keyword>
<gene>
    <name evidence="2" type="ORF">ACFPET_11695</name>
</gene>
<feature type="transmembrane region" description="Helical" evidence="1">
    <location>
        <begin position="21"/>
        <end position="46"/>
    </location>
</feature>
<protein>
    <submittedName>
        <fullName evidence="2">Uncharacterized protein</fullName>
    </submittedName>
</protein>
<keyword evidence="1" id="KW-1133">Transmembrane helix</keyword>
<evidence type="ECO:0000256" key="1">
    <source>
        <dbReference type="SAM" id="Phobius"/>
    </source>
</evidence>
<organism evidence="2 3">
    <name type="scientific">Salininema proteolyticum</name>
    <dbReference type="NCBI Taxonomy" id="1607685"/>
    <lineage>
        <taxon>Bacteria</taxon>
        <taxon>Bacillati</taxon>
        <taxon>Actinomycetota</taxon>
        <taxon>Actinomycetes</taxon>
        <taxon>Glycomycetales</taxon>
        <taxon>Glycomycetaceae</taxon>
        <taxon>Salininema</taxon>
    </lineage>
</organism>
<dbReference type="RefSeq" id="WP_380621145.1">
    <property type="nucleotide sequence ID" value="NZ_JBHSDK010000015.1"/>
</dbReference>
<reference evidence="3" key="1">
    <citation type="journal article" date="2019" name="Int. J. Syst. Evol. Microbiol.">
        <title>The Global Catalogue of Microorganisms (GCM) 10K type strain sequencing project: providing services to taxonomists for standard genome sequencing and annotation.</title>
        <authorList>
            <consortium name="The Broad Institute Genomics Platform"/>
            <consortium name="The Broad Institute Genome Sequencing Center for Infectious Disease"/>
            <person name="Wu L."/>
            <person name="Ma J."/>
        </authorList>
    </citation>
    <scope>NUCLEOTIDE SEQUENCE [LARGE SCALE GENOMIC DNA]</scope>
    <source>
        <strain evidence="3">IBRC-M 10908</strain>
    </source>
</reference>
<proteinExistence type="predicted"/>
<dbReference type="Proteomes" id="UP001595823">
    <property type="component" value="Unassembled WGS sequence"/>
</dbReference>
<keyword evidence="1" id="KW-0472">Membrane</keyword>
<keyword evidence="1" id="KW-0812">Transmembrane</keyword>
<sequence>MNDQPLNRESPAMRALDDRPVLPLIRGLLIAVVATIIAVVTTIVLLSDDEPPAGHGPELDTQFDILAVDGSECPSQENVAGQLPQQFLNPGDLAADYDDEFSDEYELLREEDLSEFFAMGHKKLTCRYGGLGGTRMAGVAVIDYVWLPNPAHSLDDVSGLRGPLLGSAEPVEADAHFSENWEDSEVTVDTESGSDAGTVTVTAAGIAGNLFIAVEATGQGDQTEALLSSVPYLAVNLYDNAPYA</sequence>
<comment type="caution">
    <text evidence="2">The sequence shown here is derived from an EMBL/GenBank/DDBJ whole genome shotgun (WGS) entry which is preliminary data.</text>
</comment>
<dbReference type="EMBL" id="JBHSDK010000015">
    <property type="protein sequence ID" value="MFC4335865.1"/>
    <property type="molecule type" value="Genomic_DNA"/>
</dbReference>
<evidence type="ECO:0000313" key="3">
    <source>
        <dbReference type="Proteomes" id="UP001595823"/>
    </source>
</evidence>
<accession>A0ABV8TYK0</accession>
<name>A0ABV8TYK0_9ACTN</name>
<evidence type="ECO:0000313" key="2">
    <source>
        <dbReference type="EMBL" id="MFC4335865.1"/>
    </source>
</evidence>